<organism evidence="2 3">
    <name type="scientific">Geodermatophilus maliterrae</name>
    <dbReference type="NCBI Taxonomy" id="3162531"/>
    <lineage>
        <taxon>Bacteria</taxon>
        <taxon>Bacillati</taxon>
        <taxon>Actinomycetota</taxon>
        <taxon>Actinomycetes</taxon>
        <taxon>Geodermatophilales</taxon>
        <taxon>Geodermatophilaceae</taxon>
        <taxon>Geodermatophilus</taxon>
    </lineage>
</organism>
<dbReference type="PANTHER" id="PTHR38011:SF11">
    <property type="entry name" value="2,5-DIAMINO-6-RIBOSYLAMINO-4(3H)-PYRIMIDINONE 5'-PHOSPHATE REDUCTASE"/>
    <property type="match status" value="1"/>
</dbReference>
<dbReference type="RefSeq" id="WP_369204371.1">
    <property type="nucleotide sequence ID" value="NZ_JBFNXQ010000012.1"/>
</dbReference>
<reference evidence="2 3" key="1">
    <citation type="submission" date="2024-06" db="EMBL/GenBank/DDBJ databases">
        <title>Draft genome sequence of Geodermatophilus badlandi, a novel member of the Geodermatophilaceae isolated from badland sedimentary rocks in the Red desert, Wyoming, USA.</title>
        <authorList>
            <person name="Ben Tekaya S."/>
            <person name="Nouioui I."/>
            <person name="Flores G.M."/>
            <person name="Shaal M.N."/>
            <person name="Bredoire F."/>
            <person name="Basile F."/>
            <person name="Van Diepen L."/>
            <person name="Ward N.L."/>
        </authorList>
    </citation>
    <scope>NUCLEOTIDE SEQUENCE [LARGE SCALE GENOMIC DNA]</scope>
    <source>
        <strain evidence="2 3">WL48A</strain>
    </source>
</reference>
<evidence type="ECO:0000313" key="2">
    <source>
        <dbReference type="EMBL" id="MEX5717978.1"/>
    </source>
</evidence>
<sequence>MARLVVTQNVTVDGVAEMLGDWFLPQEGDGGDQLAVVREHMAAQSVFLVGRRTFEEMRGFWPRHTGDTTGITAHLDAVEKAVVSRTLTEPGWANTTVLSGDPVEEVSRLLDARDGEVGVTGSIRLCHALIAAGLVDEYRLFVHPRVLGRGRRLFPDGADVRLTGTSSRTFASGVTLLTYRPA</sequence>
<dbReference type="PANTHER" id="PTHR38011">
    <property type="entry name" value="DIHYDROFOLATE REDUCTASE FAMILY PROTEIN (AFU_ORTHOLOGUE AFUA_8G06820)"/>
    <property type="match status" value="1"/>
</dbReference>
<feature type="domain" description="Bacterial bifunctional deaminase-reductase C-terminal" evidence="1">
    <location>
        <begin position="4"/>
        <end position="175"/>
    </location>
</feature>
<dbReference type="InterPro" id="IPR050765">
    <property type="entry name" value="Riboflavin_Biosynth_HTPR"/>
</dbReference>
<proteinExistence type="predicted"/>
<protein>
    <submittedName>
        <fullName evidence="2">Dihydrofolate reductase family protein</fullName>
    </submittedName>
</protein>
<keyword evidence="3" id="KW-1185">Reference proteome</keyword>
<dbReference type="Gene3D" id="3.40.430.10">
    <property type="entry name" value="Dihydrofolate Reductase, subunit A"/>
    <property type="match status" value="1"/>
</dbReference>
<evidence type="ECO:0000259" key="1">
    <source>
        <dbReference type="Pfam" id="PF01872"/>
    </source>
</evidence>
<name>A0ABV3XCX7_9ACTN</name>
<dbReference type="Proteomes" id="UP001560045">
    <property type="component" value="Unassembled WGS sequence"/>
</dbReference>
<dbReference type="InterPro" id="IPR024072">
    <property type="entry name" value="DHFR-like_dom_sf"/>
</dbReference>
<dbReference type="EMBL" id="JBFNXQ010000012">
    <property type="protein sequence ID" value="MEX5717978.1"/>
    <property type="molecule type" value="Genomic_DNA"/>
</dbReference>
<accession>A0ABV3XCX7</accession>
<evidence type="ECO:0000313" key="3">
    <source>
        <dbReference type="Proteomes" id="UP001560045"/>
    </source>
</evidence>
<dbReference type="InterPro" id="IPR002734">
    <property type="entry name" value="RibDG_C"/>
</dbReference>
<comment type="caution">
    <text evidence="2">The sequence shown here is derived from an EMBL/GenBank/DDBJ whole genome shotgun (WGS) entry which is preliminary data.</text>
</comment>
<dbReference type="SUPFAM" id="SSF53597">
    <property type="entry name" value="Dihydrofolate reductase-like"/>
    <property type="match status" value="1"/>
</dbReference>
<dbReference type="Pfam" id="PF01872">
    <property type="entry name" value="RibD_C"/>
    <property type="match status" value="1"/>
</dbReference>
<gene>
    <name evidence="2" type="ORF">ABQ292_06310</name>
</gene>